<evidence type="ECO:0000313" key="3">
    <source>
        <dbReference type="EMBL" id="SFD24671.1"/>
    </source>
</evidence>
<evidence type="ECO:0000259" key="2">
    <source>
        <dbReference type="Pfam" id="PF07978"/>
    </source>
</evidence>
<keyword evidence="1" id="KW-0732">Signal</keyword>
<feature type="chain" id="PRO_5011738689" evidence="1">
    <location>
        <begin position="36"/>
        <end position="274"/>
    </location>
</feature>
<dbReference type="InterPro" id="IPR006311">
    <property type="entry name" value="TAT_signal"/>
</dbReference>
<dbReference type="InterPro" id="IPR012577">
    <property type="entry name" value="NIPSNAP"/>
</dbReference>
<sequence>MPIKKRLMKRRKFVKASLLTSAVTSLIHPVNQAAAAVTAQQNANPEFYELRIYSLKNARQRKAVESYLQNAYIPALNRLGSKTIGVFSEYLPQGFTKLVAVIPFNSLDDYFNTSDKLAKDDAYQQAGADYLNAEATAPPYERIESSLLKAFVGMPKLEVPEKKARIFELRRYESHNETAGRKKIEMFNQGGEISIFKRVGLTPVFFGETLIGPMRPNLTYMLTFDNMDEHDQNWKAFGGDPEWKKISSVPEFADAKIVSNINRMFLIPAAFSQI</sequence>
<dbReference type="STRING" id="662367.SAMN05216167_10482"/>
<dbReference type="Pfam" id="PF07978">
    <property type="entry name" value="NIPSNAP"/>
    <property type="match status" value="2"/>
</dbReference>
<accession>A0A1I1QRD0</accession>
<dbReference type="SUPFAM" id="SSF54909">
    <property type="entry name" value="Dimeric alpha+beta barrel"/>
    <property type="match status" value="2"/>
</dbReference>
<dbReference type="Proteomes" id="UP000198598">
    <property type="component" value="Unassembled WGS sequence"/>
</dbReference>
<protein>
    <submittedName>
        <fullName evidence="3">NIPSNAP protein</fullName>
    </submittedName>
</protein>
<dbReference type="Gene3D" id="3.30.70.100">
    <property type="match status" value="2"/>
</dbReference>
<reference evidence="3 4" key="1">
    <citation type="submission" date="2016-10" db="EMBL/GenBank/DDBJ databases">
        <authorList>
            <person name="de Groot N.N."/>
        </authorList>
    </citation>
    <scope>NUCLEOTIDE SEQUENCE [LARGE SCALE GENOMIC DNA]</scope>
    <source>
        <strain evidence="3 4">DSM 26130</strain>
    </source>
</reference>
<dbReference type="AlphaFoldDB" id="A0A1I1QRD0"/>
<evidence type="ECO:0000313" key="4">
    <source>
        <dbReference type="Proteomes" id="UP000198598"/>
    </source>
</evidence>
<proteinExistence type="predicted"/>
<evidence type="ECO:0000256" key="1">
    <source>
        <dbReference type="SAM" id="SignalP"/>
    </source>
</evidence>
<organism evidence="3 4">
    <name type="scientific">Spirosoma endophyticum</name>
    <dbReference type="NCBI Taxonomy" id="662367"/>
    <lineage>
        <taxon>Bacteria</taxon>
        <taxon>Pseudomonadati</taxon>
        <taxon>Bacteroidota</taxon>
        <taxon>Cytophagia</taxon>
        <taxon>Cytophagales</taxon>
        <taxon>Cytophagaceae</taxon>
        <taxon>Spirosoma</taxon>
    </lineage>
</organism>
<dbReference type="InterPro" id="IPR011008">
    <property type="entry name" value="Dimeric_a/b-barrel"/>
</dbReference>
<gene>
    <name evidence="3" type="ORF">SAMN05216167_10482</name>
</gene>
<name>A0A1I1QRD0_9BACT</name>
<feature type="signal peptide" evidence="1">
    <location>
        <begin position="1"/>
        <end position="35"/>
    </location>
</feature>
<dbReference type="PROSITE" id="PS51318">
    <property type="entry name" value="TAT"/>
    <property type="match status" value="1"/>
</dbReference>
<dbReference type="EMBL" id="FOLQ01000004">
    <property type="protein sequence ID" value="SFD24671.1"/>
    <property type="molecule type" value="Genomic_DNA"/>
</dbReference>
<feature type="domain" description="NIPSNAP" evidence="2">
    <location>
        <begin position="167"/>
        <end position="273"/>
    </location>
</feature>
<feature type="domain" description="NIPSNAP" evidence="2">
    <location>
        <begin position="48"/>
        <end position="126"/>
    </location>
</feature>
<keyword evidence="4" id="KW-1185">Reference proteome</keyword>